<keyword evidence="3" id="KW-1185">Reference proteome</keyword>
<evidence type="ECO:0000313" key="3">
    <source>
        <dbReference type="Proteomes" id="UP000077684"/>
    </source>
</evidence>
<dbReference type="AlphaFoldDB" id="A0A8X7MHS5"/>
<sequence length="282" mass="31059">MELILPIDHDHLSVEGNGSEREDGGGGCVPCAIPEVAGEARRPLSSSFVLCSGCDMRDVGLHPGRSSHRGMCHRPTRRSAHHLCLLPSGDHGPGRNHRRRREGTGDKAVEAEVSMAASDWVIFHLLLVRLLLDRKFVEVSDDGEVKVSSRTAERVDEGRQREQSLADGGASALARLTRHAPYIQAIPYPQIALTPLHFNATELNLLRGTSLHGATLERRLRGEQMVSYLFAWLARHATDTQHGSMGAILADATSNEDGSEEIKRLWRWADTSFGSRSFPPRI</sequence>
<reference evidence="2" key="1">
    <citation type="submission" date="2016-04" db="EMBL/GenBank/DDBJ databases">
        <authorList>
            <person name="Nguyen H.D."/>
            <person name="Samba Siva P."/>
            <person name="Cullis J."/>
            <person name="Levesque C.A."/>
            <person name="Hambleton S."/>
        </authorList>
    </citation>
    <scope>NUCLEOTIDE SEQUENCE</scope>
    <source>
        <strain evidence="2">DAOMC 236426</strain>
    </source>
</reference>
<protein>
    <submittedName>
        <fullName evidence="2">Uncharacterized protein</fullName>
    </submittedName>
</protein>
<feature type="region of interest" description="Disordered" evidence="1">
    <location>
        <begin position="83"/>
        <end position="105"/>
    </location>
</feature>
<evidence type="ECO:0000313" key="2">
    <source>
        <dbReference type="EMBL" id="KAE8235573.1"/>
    </source>
</evidence>
<name>A0A8X7MHS5_9BASI</name>
<proteinExistence type="predicted"/>
<dbReference type="EMBL" id="LWDE02003423">
    <property type="protein sequence ID" value="KAE8235573.1"/>
    <property type="molecule type" value="Genomic_DNA"/>
</dbReference>
<comment type="caution">
    <text evidence="2">The sequence shown here is derived from an EMBL/GenBank/DDBJ whole genome shotgun (WGS) entry which is preliminary data.</text>
</comment>
<dbReference type="Proteomes" id="UP000077684">
    <property type="component" value="Unassembled WGS sequence"/>
</dbReference>
<feature type="non-terminal residue" evidence="2">
    <location>
        <position position="1"/>
    </location>
</feature>
<accession>A0A8X7MHS5</accession>
<evidence type="ECO:0000256" key="1">
    <source>
        <dbReference type="SAM" id="MobiDB-lite"/>
    </source>
</evidence>
<gene>
    <name evidence="2" type="ORF">A4X06_0g9826</name>
</gene>
<organism evidence="2 3">
    <name type="scientific">Tilletia controversa</name>
    <name type="common">dwarf bunt fungus</name>
    <dbReference type="NCBI Taxonomy" id="13291"/>
    <lineage>
        <taxon>Eukaryota</taxon>
        <taxon>Fungi</taxon>
        <taxon>Dikarya</taxon>
        <taxon>Basidiomycota</taxon>
        <taxon>Ustilaginomycotina</taxon>
        <taxon>Exobasidiomycetes</taxon>
        <taxon>Tilletiales</taxon>
        <taxon>Tilletiaceae</taxon>
        <taxon>Tilletia</taxon>
    </lineage>
</organism>
<dbReference type="Gene3D" id="3.90.1410.10">
    <property type="entry name" value="set domain protein methyltransferase, domain 1"/>
    <property type="match status" value="1"/>
</dbReference>
<reference evidence="2" key="2">
    <citation type="journal article" date="2019" name="IMA Fungus">
        <title>Genome sequencing and comparison of five Tilletia species to identify candidate genes for the detection of regulated species infecting wheat.</title>
        <authorList>
            <person name="Nguyen H.D.T."/>
            <person name="Sultana T."/>
            <person name="Kesanakurti P."/>
            <person name="Hambleton S."/>
        </authorList>
    </citation>
    <scope>NUCLEOTIDE SEQUENCE</scope>
    <source>
        <strain evidence="2">DAOMC 236426</strain>
    </source>
</reference>